<keyword evidence="2" id="KW-0378">Hydrolase</keyword>
<dbReference type="Gene3D" id="1.10.486.10">
    <property type="entry name" value="PCRA, domain 4"/>
    <property type="match status" value="1"/>
</dbReference>
<keyword evidence="7" id="KW-1185">Reference proteome</keyword>
<proteinExistence type="predicted"/>
<keyword evidence="1" id="KW-0547">Nucleotide-binding</keyword>
<dbReference type="GO" id="GO:0004386">
    <property type="term" value="F:helicase activity"/>
    <property type="evidence" value="ECO:0007669"/>
    <property type="project" value="UniProtKB-KW"/>
</dbReference>
<organism evidence="6 7">
    <name type="scientific">Dictyobacter arantiisoli</name>
    <dbReference type="NCBI Taxonomy" id="2014874"/>
    <lineage>
        <taxon>Bacteria</taxon>
        <taxon>Bacillati</taxon>
        <taxon>Chloroflexota</taxon>
        <taxon>Ktedonobacteria</taxon>
        <taxon>Ktedonobacterales</taxon>
        <taxon>Dictyobacteraceae</taxon>
        <taxon>Dictyobacter</taxon>
    </lineage>
</organism>
<dbReference type="Gene3D" id="3.40.50.300">
    <property type="entry name" value="P-loop containing nucleotide triphosphate hydrolases"/>
    <property type="match status" value="1"/>
</dbReference>
<dbReference type="SUPFAM" id="SSF52540">
    <property type="entry name" value="P-loop containing nucleoside triphosphate hydrolases"/>
    <property type="match status" value="1"/>
</dbReference>
<dbReference type="Proteomes" id="UP000322530">
    <property type="component" value="Unassembled WGS sequence"/>
</dbReference>
<dbReference type="GO" id="GO:0005524">
    <property type="term" value="F:ATP binding"/>
    <property type="evidence" value="ECO:0007669"/>
    <property type="project" value="UniProtKB-KW"/>
</dbReference>
<sequence>MTSFLRSTIKGQSKLSFTSAMDKHGPKPAYLYSQTNHTLDMLDEILYQIKQFSSSERESIALICSTNDVFYEVQQYLYDKQVAFALMGKDSYLYQLHYVLNLLVYPRLILDKQLDEETERLLRYNIVPYFDKAQISKIMQLAGDEGLSLFETISSEKLLTQVTNDPIQRYQLQLHLNISNYSGHLEKGLSKTEKSGKVRA</sequence>
<name>A0A5A5TJN2_9CHLR</name>
<evidence type="ECO:0000259" key="5">
    <source>
        <dbReference type="Pfam" id="PF13361"/>
    </source>
</evidence>
<protein>
    <recommendedName>
        <fullName evidence="5">UvrD-like helicase C-terminal domain-containing protein</fullName>
    </recommendedName>
</protein>
<evidence type="ECO:0000256" key="1">
    <source>
        <dbReference type="ARBA" id="ARBA00022741"/>
    </source>
</evidence>
<evidence type="ECO:0000256" key="4">
    <source>
        <dbReference type="ARBA" id="ARBA00022840"/>
    </source>
</evidence>
<keyword evidence="4" id="KW-0067">ATP-binding</keyword>
<evidence type="ECO:0000256" key="3">
    <source>
        <dbReference type="ARBA" id="ARBA00022806"/>
    </source>
</evidence>
<evidence type="ECO:0000256" key="2">
    <source>
        <dbReference type="ARBA" id="ARBA00022801"/>
    </source>
</evidence>
<keyword evidence="3" id="KW-0347">Helicase</keyword>
<comment type="caution">
    <text evidence="6">The sequence shown here is derived from an EMBL/GenBank/DDBJ whole genome shotgun (WGS) entry which is preliminary data.</text>
</comment>
<reference evidence="6 7" key="1">
    <citation type="submission" date="2019-01" db="EMBL/GenBank/DDBJ databases">
        <title>Draft genome sequence of Dictyobacter sp. Uno17.</title>
        <authorList>
            <person name="Wang C.M."/>
            <person name="Zheng Y."/>
            <person name="Sakai Y."/>
            <person name="Abe K."/>
            <person name="Yokota A."/>
            <person name="Yabe S."/>
        </authorList>
    </citation>
    <scope>NUCLEOTIDE SEQUENCE [LARGE SCALE GENOMIC DNA]</scope>
    <source>
        <strain evidence="6 7">Uno17</strain>
    </source>
</reference>
<dbReference type="InterPro" id="IPR014017">
    <property type="entry name" value="DNA_helicase_UvrD-like_C"/>
</dbReference>
<dbReference type="GO" id="GO:0016787">
    <property type="term" value="F:hydrolase activity"/>
    <property type="evidence" value="ECO:0007669"/>
    <property type="project" value="UniProtKB-KW"/>
</dbReference>
<accession>A0A5A5TJN2</accession>
<gene>
    <name evidence="6" type="ORF">KDI_53850</name>
</gene>
<evidence type="ECO:0000313" key="7">
    <source>
        <dbReference type="Proteomes" id="UP000322530"/>
    </source>
</evidence>
<evidence type="ECO:0000313" key="6">
    <source>
        <dbReference type="EMBL" id="GCF11821.1"/>
    </source>
</evidence>
<dbReference type="InterPro" id="IPR027417">
    <property type="entry name" value="P-loop_NTPase"/>
</dbReference>
<dbReference type="AlphaFoldDB" id="A0A5A5TJN2"/>
<feature type="domain" description="UvrD-like helicase C-terminal" evidence="5">
    <location>
        <begin position="32"/>
        <end position="158"/>
    </location>
</feature>
<dbReference type="EMBL" id="BIXY01000151">
    <property type="protein sequence ID" value="GCF11821.1"/>
    <property type="molecule type" value="Genomic_DNA"/>
</dbReference>
<dbReference type="Pfam" id="PF13361">
    <property type="entry name" value="UvrD_C"/>
    <property type="match status" value="1"/>
</dbReference>